<dbReference type="Gene3D" id="3.40.50.10140">
    <property type="entry name" value="Toll/interleukin-1 receptor homology (TIR) domain"/>
    <property type="match status" value="2"/>
</dbReference>
<keyword evidence="1" id="KW-0433">Leucine-rich repeat</keyword>
<dbReference type="PROSITE" id="PS50104">
    <property type="entry name" value="TIR"/>
    <property type="match status" value="2"/>
</dbReference>
<feature type="domain" description="TIR" evidence="5">
    <location>
        <begin position="1207"/>
        <end position="1380"/>
    </location>
</feature>
<dbReference type="InterPro" id="IPR002182">
    <property type="entry name" value="NB-ARC"/>
</dbReference>
<name>A0AAV2D2T5_9ROSI</name>
<feature type="domain" description="TIR" evidence="5">
    <location>
        <begin position="61"/>
        <end position="232"/>
    </location>
</feature>
<sequence length="2248" mass="253583">MTNLLLHYFPPSPDRSPTLYPDNPTAAAAAAVSPRERRPPPIICSPFSAPSASSSAAAECRKYEVFVSFRGEDTRRGFTSHLCDALSSKLGISLVYKDELCLEKGASVAPELLKAIEDSRIAVVVLSRNYAGSSWCLDELVHILRCRKRRDLRVIPIFYEVDPSDVRKQKGGSSFGAAFAKLGRVSAGAGNKLQNWRGALTEVANLSGFATDHYRNDSDMMKEIAGKIWKELSPTYPSISKPLFGIDKRVKAVINLLRLDSIAERRDVRIIGISGIGGSGKTTVAMAVYDTIRSGFEFSTYVGRIGEACNAYGGLLQLQKQLFSELAGNAMVAGLEAWPEYGGIERLRRMFKGKKLLLIVDDITHQKQLQYLAVEHSLFGLGSRVIITCRDKHLLNAHRVDCIYETQLMDDNEARMLLSQKAFEQQEPLEDYRYVCDQILSYAQGLPLALEVLGSSLRGRSVSECRSIIKKLKRIPPGEILEVLKISYDVLDEEEKDMFLDFVFFFNGFNPKPCIVSLPWMVVEYLYPDARVGIRNLMDKALLQVKGRYRGGNFYMHPLLDEMGREIVRLECPNEPGQRSRLTGYRDVCHVLTKQTGSEKVKIISLKGNFQCLHKITSSPEAFSRMVNLKLLELRNVKMKEGPNELPDELRYLSWSHYPSESLPFTFNPHRLFLLQLDYSDNLKQLWHGNKTMKYLTRMDLRFCNSLIVSPDFTGTPNLEYLSLEGCGSLLEVHSSFGNLKRIVSAAFNGCKSLEVFPTSLEAESLEFLSLQGCSKLKRFPTIDGNMDCLAELDLQGVGIQQLDATIGRLVGLTRLNLQNCECLTSLPDSLGCLTLLYKLDLNGCRELEDLPPSLQLCISLEYLRVENCVNLKSLPELPPYIKSVEAKGCKSLEEIPDTINLRSNRVHIDCRQCFKLDQPESLGWRMLQRCLQATPTPEREFGIVTPAGTNKKMDIPDWLLLSSHRTHWSSLATLPPDDDLKAVSNPDWIGTVVVLCFRVVIFGGLSVQSSCRKCCSFQPHLVGASLRRQQAVAEEQRQLWLSYIPKGSLGNYFANPVSVCPHIEWDWNTVKRKIFNLLLLAGPFATCQQLSCSLTLLPLKQLSSLLLLVFSYCFPASQNLNPNLVYLFLSTASFTVSMDRIGRLWFSIRNWITSLLLRYFPLNPARSLTVPPANPPEAAAEHEPPPIVFSPFPALSSSSSAPADLNKYEVFVTFRGEDTRRGFTGHLCDALSSRIGISFVYKDELCLKKGQPIAPELLKGIEDSRIAVVVLSRNYADSTWCLDELVHILHCRKRRGLLVLPIFYQVDPSDVRKQKTGSSFGDAFAKHDRVFTGVGGSGKVRKWSDALTEVANLSAFTTAEYSKDSDMIKAIVGKIWKELSPTFPSISMPLVGIDRRVKAVIDLLSKDSTAERNEVRMIGICGMGGSGKTTVAMAAYDTIRSEFEFSTYVSRVREACNTHGGLIQLQKQLFNEIEGNVTMASVQTWGEFGGIERLKRMYRGKKLLLIVDDVTHHKQLQYLAVEHSLFGSGSRVIITSRDRHLLHAQRVDSVYETELLDENEDLVLLCLTAFGQEEPLEGYRYECERILGYAGGLPKAIEVLGCSLKERSVSEWRCTIEKLKRIPPGEILEVLKVGYDALDEEEKEMFLDFVFFFNGVNRLADPINFLFNVPLMMVQDLYLDEGIGIWNLVDKGLLQVEERYYGDHIYMHHLLEEMGRAIVRSECPDEPGQRSRLTGYQDVCHVLTKGTGSKKLKIISSRPDSGYPVPEIVMHSSEAFSRMSNLKVLELIYVKITQGPTYLPDELRILSWTDYPSESLPPSFNPHRLFLLQLHHSNNLKRLWLGNKTMPCLTCMTLYGCVNLIDTPDFTTTPNLEILSLDGCVSLLEVHSSFGRLKNLVFASFGWCERLEVLPSLETTSLEFLSLQGCSTLKRFPKIEGNMDRLAELRLEGAGIEKLDATIGRLVGLTKLNLGHCECLTSLPDSLGCLTLLAELDLNGCSELEDLPSSLRLCLSLEYLRVEDCAKLRSLGELPPYILRLKAKGCKSLEGIPDTINLRSNRVDIDCRQCFKLDQPESLGWRKLQRYLQGAPNPEQEFGIVTPAGTNKTMDIPEWLLSSGHRFRWGVLEPPPDDIMNDVNNPEWIGTVQVECFRVVDFDDSYIEPPCQERCIFCTHLNRRHVERQGRAEEERHIWLSYVPKRSMGYYMENPAPVTESYPVFVCPHVARDWCEYINVYRHQIEEWKKQDSMR</sequence>
<dbReference type="SUPFAM" id="SSF52200">
    <property type="entry name" value="Toll/Interleukin receptor TIR domain"/>
    <property type="match status" value="2"/>
</dbReference>
<gene>
    <name evidence="6" type="ORF">LTRI10_LOCUS9871</name>
</gene>
<evidence type="ECO:0000256" key="2">
    <source>
        <dbReference type="ARBA" id="ARBA00022737"/>
    </source>
</evidence>
<keyword evidence="3" id="KW-0611">Plant defense</keyword>
<organism evidence="6 7">
    <name type="scientific">Linum trigynum</name>
    <dbReference type="NCBI Taxonomy" id="586398"/>
    <lineage>
        <taxon>Eukaryota</taxon>
        <taxon>Viridiplantae</taxon>
        <taxon>Streptophyta</taxon>
        <taxon>Embryophyta</taxon>
        <taxon>Tracheophyta</taxon>
        <taxon>Spermatophyta</taxon>
        <taxon>Magnoliopsida</taxon>
        <taxon>eudicotyledons</taxon>
        <taxon>Gunneridae</taxon>
        <taxon>Pentapetalae</taxon>
        <taxon>rosids</taxon>
        <taxon>fabids</taxon>
        <taxon>Malpighiales</taxon>
        <taxon>Linaceae</taxon>
        <taxon>Linum</taxon>
    </lineage>
</organism>
<evidence type="ECO:0000313" key="7">
    <source>
        <dbReference type="Proteomes" id="UP001497516"/>
    </source>
</evidence>
<keyword evidence="2" id="KW-0677">Repeat</keyword>
<evidence type="ECO:0000259" key="5">
    <source>
        <dbReference type="PROSITE" id="PS50104"/>
    </source>
</evidence>
<dbReference type="PRINTS" id="PR00364">
    <property type="entry name" value="DISEASERSIST"/>
</dbReference>
<dbReference type="InterPro" id="IPR042197">
    <property type="entry name" value="Apaf_helical"/>
</dbReference>
<protein>
    <recommendedName>
        <fullName evidence="5">TIR domain-containing protein</fullName>
    </recommendedName>
</protein>
<dbReference type="Pfam" id="PF00931">
    <property type="entry name" value="NB-ARC"/>
    <property type="match status" value="2"/>
</dbReference>
<dbReference type="SUPFAM" id="SSF52058">
    <property type="entry name" value="L domain-like"/>
    <property type="match status" value="2"/>
</dbReference>
<keyword evidence="7" id="KW-1185">Reference proteome</keyword>
<dbReference type="Pfam" id="PF01582">
    <property type="entry name" value="TIR"/>
    <property type="match status" value="2"/>
</dbReference>
<dbReference type="Gene3D" id="3.80.10.10">
    <property type="entry name" value="Ribonuclease Inhibitor"/>
    <property type="match status" value="4"/>
</dbReference>
<dbReference type="Gene3D" id="1.10.8.430">
    <property type="entry name" value="Helical domain of apoptotic protease-activating factors"/>
    <property type="match status" value="2"/>
</dbReference>
<dbReference type="SMART" id="SM00255">
    <property type="entry name" value="TIR"/>
    <property type="match status" value="2"/>
</dbReference>
<dbReference type="InterPro" id="IPR044974">
    <property type="entry name" value="Disease_R_plants"/>
</dbReference>
<dbReference type="Pfam" id="PF23282">
    <property type="entry name" value="WHD_ROQ1"/>
    <property type="match status" value="2"/>
</dbReference>
<reference evidence="6 7" key="1">
    <citation type="submission" date="2024-04" db="EMBL/GenBank/DDBJ databases">
        <authorList>
            <person name="Fracassetti M."/>
        </authorList>
    </citation>
    <scope>NUCLEOTIDE SEQUENCE [LARGE SCALE GENOMIC DNA]</scope>
</reference>
<dbReference type="GO" id="GO:0043531">
    <property type="term" value="F:ADP binding"/>
    <property type="evidence" value="ECO:0007669"/>
    <property type="project" value="InterPro"/>
</dbReference>
<dbReference type="SUPFAM" id="SSF46785">
    <property type="entry name" value="Winged helix' DNA-binding domain"/>
    <property type="match status" value="2"/>
</dbReference>
<dbReference type="FunFam" id="3.40.50.10140:FF:000007">
    <property type="entry name" value="Disease resistance protein (TIR-NBS-LRR class)"/>
    <property type="match status" value="2"/>
</dbReference>
<dbReference type="SMART" id="SM00382">
    <property type="entry name" value="AAA"/>
    <property type="match status" value="2"/>
</dbReference>
<dbReference type="InterPro" id="IPR032675">
    <property type="entry name" value="LRR_dom_sf"/>
</dbReference>
<dbReference type="PANTHER" id="PTHR11017:SF573">
    <property type="entry name" value="ADP-RIBOSYL CYCLASE_CYCLIC ADP-RIBOSE HYDROLASE"/>
    <property type="match status" value="1"/>
</dbReference>
<keyword evidence="4" id="KW-0520">NAD</keyword>
<dbReference type="InterPro" id="IPR035897">
    <property type="entry name" value="Toll_tir_struct_dom_sf"/>
</dbReference>
<dbReference type="EMBL" id="OZ034814">
    <property type="protein sequence ID" value="CAL1363326.1"/>
    <property type="molecule type" value="Genomic_DNA"/>
</dbReference>
<evidence type="ECO:0000256" key="3">
    <source>
        <dbReference type="ARBA" id="ARBA00022821"/>
    </source>
</evidence>
<dbReference type="InterPro" id="IPR003593">
    <property type="entry name" value="AAA+_ATPase"/>
</dbReference>
<evidence type="ECO:0000256" key="4">
    <source>
        <dbReference type="ARBA" id="ARBA00023027"/>
    </source>
</evidence>
<dbReference type="InterPro" id="IPR000157">
    <property type="entry name" value="TIR_dom"/>
</dbReference>
<evidence type="ECO:0000256" key="1">
    <source>
        <dbReference type="ARBA" id="ARBA00022614"/>
    </source>
</evidence>
<dbReference type="GO" id="GO:0006952">
    <property type="term" value="P:defense response"/>
    <property type="evidence" value="ECO:0007669"/>
    <property type="project" value="UniProtKB-KW"/>
</dbReference>
<dbReference type="GO" id="GO:0007165">
    <property type="term" value="P:signal transduction"/>
    <property type="evidence" value="ECO:0007669"/>
    <property type="project" value="InterPro"/>
</dbReference>
<dbReference type="PANTHER" id="PTHR11017">
    <property type="entry name" value="LEUCINE-RICH REPEAT-CONTAINING PROTEIN"/>
    <property type="match status" value="1"/>
</dbReference>
<dbReference type="InterPro" id="IPR058192">
    <property type="entry name" value="WHD_ROQ1-like"/>
</dbReference>
<accession>A0AAV2D2T5</accession>
<dbReference type="InterPro" id="IPR027417">
    <property type="entry name" value="P-loop_NTPase"/>
</dbReference>
<dbReference type="Gene3D" id="3.40.50.300">
    <property type="entry name" value="P-loop containing nucleotide triphosphate hydrolases"/>
    <property type="match status" value="2"/>
</dbReference>
<evidence type="ECO:0000313" key="6">
    <source>
        <dbReference type="EMBL" id="CAL1363326.1"/>
    </source>
</evidence>
<dbReference type="Proteomes" id="UP001497516">
    <property type="component" value="Chromosome 10"/>
</dbReference>
<dbReference type="InterPro" id="IPR036390">
    <property type="entry name" value="WH_DNA-bd_sf"/>
</dbReference>
<proteinExistence type="predicted"/>
<dbReference type="SUPFAM" id="SSF52540">
    <property type="entry name" value="P-loop containing nucleoside triphosphate hydrolases"/>
    <property type="match status" value="2"/>
</dbReference>